<proteinExistence type="predicted"/>
<reference evidence="5 6" key="1">
    <citation type="submission" date="2019-12" db="EMBL/GenBank/DDBJ databases">
        <title>Strain KN286 was isolated from seawater, which was collected from Caroline Seamount in the tropical western Pacific.</title>
        <authorList>
            <person name="Wang Q."/>
        </authorList>
    </citation>
    <scope>NUCLEOTIDE SEQUENCE [LARGE SCALE GENOMIC DNA]</scope>
    <source>
        <strain evidence="5 6">KN286</strain>
    </source>
</reference>
<dbReference type="InterPro" id="IPR036388">
    <property type="entry name" value="WH-like_DNA-bd_sf"/>
</dbReference>
<dbReference type="PROSITE" id="PS50949">
    <property type="entry name" value="HTH_GNTR"/>
    <property type="match status" value="1"/>
</dbReference>
<dbReference type="InterPro" id="IPR028978">
    <property type="entry name" value="Chorismate_lyase_/UTRA_dom_sf"/>
</dbReference>
<gene>
    <name evidence="5" type="ORF">GSH16_04925</name>
</gene>
<dbReference type="RefSeq" id="WP_160852471.1">
    <property type="nucleotide sequence ID" value="NZ_WUWG01000001.1"/>
</dbReference>
<dbReference type="InterPro" id="IPR036390">
    <property type="entry name" value="WH_DNA-bd_sf"/>
</dbReference>
<keyword evidence="3" id="KW-0804">Transcription</keyword>
<dbReference type="Pfam" id="PF00392">
    <property type="entry name" value="GntR"/>
    <property type="match status" value="1"/>
</dbReference>
<dbReference type="GO" id="GO:0045892">
    <property type="term" value="P:negative regulation of DNA-templated transcription"/>
    <property type="evidence" value="ECO:0007669"/>
    <property type="project" value="TreeGrafter"/>
</dbReference>
<dbReference type="InterPro" id="IPR050679">
    <property type="entry name" value="Bact_HTH_transcr_reg"/>
</dbReference>
<protein>
    <submittedName>
        <fullName evidence="5">UTRA domain-containing protein</fullName>
    </submittedName>
</protein>
<evidence type="ECO:0000313" key="6">
    <source>
        <dbReference type="Proteomes" id="UP000436016"/>
    </source>
</evidence>
<dbReference type="SMART" id="SM00345">
    <property type="entry name" value="HTH_GNTR"/>
    <property type="match status" value="1"/>
</dbReference>
<dbReference type="PANTHER" id="PTHR44846">
    <property type="entry name" value="MANNOSYL-D-GLYCERATE TRANSPORT/METABOLISM SYSTEM REPRESSOR MNGR-RELATED"/>
    <property type="match status" value="1"/>
</dbReference>
<dbReference type="PANTHER" id="PTHR44846:SF1">
    <property type="entry name" value="MANNOSYL-D-GLYCERATE TRANSPORT_METABOLISM SYSTEM REPRESSOR MNGR-RELATED"/>
    <property type="match status" value="1"/>
</dbReference>
<dbReference type="CDD" id="cd07377">
    <property type="entry name" value="WHTH_GntR"/>
    <property type="match status" value="1"/>
</dbReference>
<dbReference type="SUPFAM" id="SSF64288">
    <property type="entry name" value="Chorismate lyase-like"/>
    <property type="match status" value="1"/>
</dbReference>
<dbReference type="Gene3D" id="1.10.10.10">
    <property type="entry name" value="Winged helix-like DNA-binding domain superfamily/Winged helix DNA-binding domain"/>
    <property type="match status" value="1"/>
</dbReference>
<dbReference type="AlphaFoldDB" id="A0A6B0TSX7"/>
<sequence length="250" mass="27119">MANGEGSMKLAAEPLYRQAADLMIRNIASGIWAPGMRLPNEFDLAEEFGVSQGTIRKALGALEARGLLTRAPGRGTVVARTTEEEALFAFFRMRDDKGRMLVPEPLSETLAFSTPTEADHALWPGEERLFHIRRVRQARGAPLALELIWLPVGRLAGGSPGGAFTLPEGPLPNSLYPYFQDRFGLSITAMDEALAAVCATSEQAQALGVAAATPLLEVRRTSFDPAGDPVERRLSYYLTDAGRYAVSLSR</sequence>
<organism evidence="5 6">
    <name type="scientific">Oceanomicrobium pacificus</name>
    <dbReference type="NCBI Taxonomy" id="2692916"/>
    <lineage>
        <taxon>Bacteria</taxon>
        <taxon>Pseudomonadati</taxon>
        <taxon>Pseudomonadota</taxon>
        <taxon>Alphaproteobacteria</taxon>
        <taxon>Rhodobacterales</taxon>
        <taxon>Paracoccaceae</taxon>
        <taxon>Oceanomicrobium</taxon>
    </lineage>
</organism>
<dbReference type="PRINTS" id="PR00035">
    <property type="entry name" value="HTHGNTR"/>
</dbReference>
<dbReference type="SUPFAM" id="SSF46785">
    <property type="entry name" value="Winged helix' DNA-binding domain"/>
    <property type="match status" value="1"/>
</dbReference>
<dbReference type="SMART" id="SM00866">
    <property type="entry name" value="UTRA"/>
    <property type="match status" value="1"/>
</dbReference>
<comment type="caution">
    <text evidence="5">The sequence shown here is derived from an EMBL/GenBank/DDBJ whole genome shotgun (WGS) entry which is preliminary data.</text>
</comment>
<evidence type="ECO:0000256" key="1">
    <source>
        <dbReference type="ARBA" id="ARBA00023015"/>
    </source>
</evidence>
<keyword evidence="1" id="KW-0805">Transcription regulation</keyword>
<dbReference type="InterPro" id="IPR000524">
    <property type="entry name" value="Tscrpt_reg_HTH_GntR"/>
</dbReference>
<dbReference type="GO" id="GO:0003677">
    <property type="term" value="F:DNA binding"/>
    <property type="evidence" value="ECO:0007669"/>
    <property type="project" value="UniProtKB-KW"/>
</dbReference>
<dbReference type="Gene3D" id="3.40.1410.10">
    <property type="entry name" value="Chorismate lyase-like"/>
    <property type="match status" value="1"/>
</dbReference>
<evidence type="ECO:0000259" key="4">
    <source>
        <dbReference type="PROSITE" id="PS50949"/>
    </source>
</evidence>
<keyword evidence="6" id="KW-1185">Reference proteome</keyword>
<evidence type="ECO:0000313" key="5">
    <source>
        <dbReference type="EMBL" id="MXU64778.1"/>
    </source>
</evidence>
<evidence type="ECO:0000256" key="2">
    <source>
        <dbReference type="ARBA" id="ARBA00023125"/>
    </source>
</evidence>
<dbReference type="Proteomes" id="UP000436016">
    <property type="component" value="Unassembled WGS sequence"/>
</dbReference>
<dbReference type="GO" id="GO:0003700">
    <property type="term" value="F:DNA-binding transcription factor activity"/>
    <property type="evidence" value="ECO:0007669"/>
    <property type="project" value="InterPro"/>
</dbReference>
<dbReference type="Pfam" id="PF07702">
    <property type="entry name" value="UTRA"/>
    <property type="match status" value="1"/>
</dbReference>
<feature type="domain" description="HTH gntR-type" evidence="4">
    <location>
        <begin position="13"/>
        <end position="81"/>
    </location>
</feature>
<dbReference type="InterPro" id="IPR011663">
    <property type="entry name" value="UTRA"/>
</dbReference>
<evidence type="ECO:0000256" key="3">
    <source>
        <dbReference type="ARBA" id="ARBA00023163"/>
    </source>
</evidence>
<accession>A0A6B0TSX7</accession>
<dbReference type="EMBL" id="WUWG01000001">
    <property type="protein sequence ID" value="MXU64778.1"/>
    <property type="molecule type" value="Genomic_DNA"/>
</dbReference>
<keyword evidence="2" id="KW-0238">DNA-binding</keyword>
<name>A0A6B0TSX7_9RHOB</name>